<gene>
    <name evidence="2" type="ORF">CC117_22685</name>
</gene>
<feature type="transmembrane region" description="Helical" evidence="1">
    <location>
        <begin position="113"/>
        <end position="138"/>
    </location>
</feature>
<comment type="caution">
    <text evidence="2">The sequence shown here is derived from an EMBL/GenBank/DDBJ whole genome shotgun (WGS) entry which is preliminary data.</text>
</comment>
<dbReference type="EMBL" id="MBLM01000131">
    <property type="protein sequence ID" value="OHV33520.1"/>
    <property type="molecule type" value="Genomic_DNA"/>
</dbReference>
<keyword evidence="3" id="KW-1185">Reference proteome</keyword>
<proteinExistence type="predicted"/>
<reference evidence="3" key="1">
    <citation type="submission" date="2016-07" db="EMBL/GenBank/DDBJ databases">
        <title>Sequence Frankia sp. strain CcI1.17.</title>
        <authorList>
            <person name="Ghodhbane-Gtari F."/>
            <person name="Swanson E."/>
            <person name="Gueddou A."/>
            <person name="Morris K."/>
            <person name="Hezbri K."/>
            <person name="Ktari A."/>
            <person name="Nouioui I."/>
            <person name="Abebe-Akele F."/>
            <person name="Simpson S."/>
            <person name="Thomas K."/>
            <person name="Gtari M."/>
            <person name="Tisa L.S."/>
            <person name="Hurst S."/>
        </authorList>
    </citation>
    <scope>NUCLEOTIDE SEQUENCE [LARGE SCALE GENOMIC DNA]</scope>
    <source>
        <strain evidence="3">Cc1.17</strain>
    </source>
</reference>
<keyword evidence="1" id="KW-0812">Transmembrane</keyword>
<feature type="transmembrane region" description="Helical" evidence="1">
    <location>
        <begin position="59"/>
        <end position="77"/>
    </location>
</feature>
<feature type="transmembrane region" description="Helical" evidence="1">
    <location>
        <begin position="159"/>
        <end position="180"/>
    </location>
</feature>
<evidence type="ECO:0000313" key="2">
    <source>
        <dbReference type="EMBL" id="OHV33520.1"/>
    </source>
</evidence>
<protein>
    <submittedName>
        <fullName evidence="2">Uncharacterized protein</fullName>
    </submittedName>
</protein>
<name>A0A1S1QHS0_9ACTN</name>
<dbReference type="OrthoDB" id="4828981at2"/>
<evidence type="ECO:0000256" key="1">
    <source>
        <dbReference type="SAM" id="Phobius"/>
    </source>
</evidence>
<organism evidence="2 3">
    <name type="scientific">Parafrankia colletiae</name>
    <dbReference type="NCBI Taxonomy" id="573497"/>
    <lineage>
        <taxon>Bacteria</taxon>
        <taxon>Bacillati</taxon>
        <taxon>Actinomycetota</taxon>
        <taxon>Actinomycetes</taxon>
        <taxon>Frankiales</taxon>
        <taxon>Frankiaceae</taxon>
        <taxon>Parafrankia</taxon>
    </lineage>
</organism>
<keyword evidence="1" id="KW-0472">Membrane</keyword>
<evidence type="ECO:0000313" key="3">
    <source>
        <dbReference type="Proteomes" id="UP000179627"/>
    </source>
</evidence>
<feature type="transmembrane region" description="Helical" evidence="1">
    <location>
        <begin position="30"/>
        <end position="52"/>
    </location>
</feature>
<keyword evidence="1" id="KW-1133">Transmembrane helix</keyword>
<sequence length="182" mass="18574">MPTPDDAAAALAEAETSRAQLAGGLGLPSFFYSSIGVTAAAQIATAAVEVAFDTGWTRLLAIAGAAAFALTAGIQLFRFRRLNGVRIAGLTSRVVLGTGRAAATSYALALGAAFWAALAGLWWLVAVCACAGGLAYTLSGRRWLRLYRGDPAGHARAESAGWLVVISALALAALALLVLVGR</sequence>
<dbReference type="Proteomes" id="UP000179627">
    <property type="component" value="Unassembled WGS sequence"/>
</dbReference>
<accession>A0A1S1QHS0</accession>
<dbReference type="AlphaFoldDB" id="A0A1S1QHS0"/>